<feature type="region of interest" description="Disordered" evidence="9">
    <location>
        <begin position="40"/>
        <end position="60"/>
    </location>
</feature>
<keyword evidence="13" id="KW-1185">Reference proteome</keyword>
<dbReference type="Proteomes" id="UP000722791">
    <property type="component" value="Unassembled WGS sequence"/>
</dbReference>
<protein>
    <recommendedName>
        <fullName evidence="3">indole-3-glycerol-phosphate synthase</fullName>
        <ecNumber evidence="3">4.1.1.48</ecNumber>
    </recommendedName>
</protein>
<evidence type="ECO:0000256" key="2">
    <source>
        <dbReference type="ARBA" id="ARBA00004696"/>
    </source>
</evidence>
<keyword evidence="6" id="KW-0822">Tryptophan biosynthesis</keyword>
<dbReference type="GO" id="GO:0004640">
    <property type="term" value="F:phosphoribosylanthranilate isomerase activity"/>
    <property type="evidence" value="ECO:0007669"/>
    <property type="project" value="TreeGrafter"/>
</dbReference>
<dbReference type="EMBL" id="BNCP01000007">
    <property type="protein sequence ID" value="GIL75252.1"/>
    <property type="molecule type" value="Genomic_DNA"/>
</dbReference>
<evidence type="ECO:0000256" key="7">
    <source>
        <dbReference type="ARBA" id="ARBA00023141"/>
    </source>
</evidence>
<keyword evidence="7" id="KW-0057">Aromatic amino acid biosynthesis</keyword>
<dbReference type="InterPro" id="IPR013798">
    <property type="entry name" value="Indole-3-glycerol_P_synth_dom"/>
</dbReference>
<dbReference type="InterPro" id="IPR011060">
    <property type="entry name" value="RibuloseP-bd_barrel"/>
</dbReference>
<dbReference type="InterPro" id="IPR045186">
    <property type="entry name" value="Indole-3-glycerol_P_synth"/>
</dbReference>
<dbReference type="OrthoDB" id="524799at2759"/>
<comment type="catalytic activity">
    <reaction evidence="1">
        <text>1-(2-carboxyphenylamino)-1-deoxy-D-ribulose 5-phosphate + H(+) = (1S,2R)-1-C-(indol-3-yl)glycerol 3-phosphate + CO2 + H2O</text>
        <dbReference type="Rhea" id="RHEA:23476"/>
        <dbReference type="ChEBI" id="CHEBI:15377"/>
        <dbReference type="ChEBI" id="CHEBI:15378"/>
        <dbReference type="ChEBI" id="CHEBI:16526"/>
        <dbReference type="ChEBI" id="CHEBI:58613"/>
        <dbReference type="ChEBI" id="CHEBI:58866"/>
        <dbReference type="EC" id="4.1.1.48"/>
    </reaction>
</comment>
<keyword evidence="5" id="KW-0210">Decarboxylase</keyword>
<sequence length="332" mass="35201">MIHSAAVPSASTSCSNSHSFSVLRRRRSYFQFARRILSPVRASGSPNPPGPDGEPPKTPMNALEATIRRKQRELEITLRELGLEALDERLESTMQVPLNPPYRLSTLIAESVPQGRAVLVFEVARSGPETTTTDLAELAKAYVTLGGASALVVRTDSDATPSGLRDLFTVQQAVPRVPVLARDWLIHPLQICEIKESGAAGALGIINQVTGRGTAVMSSYSAALGLDAPVEVVNAREVEQLAKLGVVFYAINVAVGLTIAMPGFSNRIAHGLLGELPFGAISLVGVRSLEEAAAARRSGADALLIKAELLQSYGKDVGALGNALQYAVTLDD</sequence>
<reference evidence="11" key="1">
    <citation type="journal article" date="2021" name="Proc. Natl. Acad. Sci. U.S.A.">
        <title>Three genomes in the algal genus Volvox reveal the fate of a haploid sex-determining region after a transition to homothallism.</title>
        <authorList>
            <person name="Yamamoto K."/>
            <person name="Hamaji T."/>
            <person name="Kawai-Toyooka H."/>
            <person name="Matsuzaki R."/>
            <person name="Takahashi F."/>
            <person name="Nishimura Y."/>
            <person name="Kawachi M."/>
            <person name="Noguchi H."/>
            <person name="Minakuchi Y."/>
            <person name="Umen J.G."/>
            <person name="Toyoda A."/>
            <person name="Nozaki H."/>
        </authorList>
    </citation>
    <scope>NUCLEOTIDE SEQUENCE</scope>
    <source>
        <strain evidence="12">NIES-3785</strain>
        <strain evidence="11">NIES-3786</strain>
    </source>
</reference>
<dbReference type="GO" id="GO:0000162">
    <property type="term" value="P:L-tryptophan biosynthetic process"/>
    <property type="evidence" value="ECO:0007669"/>
    <property type="project" value="UniProtKB-UniPathway"/>
</dbReference>
<name>A0A8J4CB63_9CHLO</name>
<dbReference type="Pfam" id="PF00218">
    <property type="entry name" value="IGPS"/>
    <property type="match status" value="1"/>
</dbReference>
<evidence type="ECO:0000256" key="9">
    <source>
        <dbReference type="SAM" id="MobiDB-lite"/>
    </source>
</evidence>
<dbReference type="EC" id="4.1.1.48" evidence="3"/>
<feature type="domain" description="Indole-3-glycerol phosphate synthase" evidence="10">
    <location>
        <begin position="70"/>
        <end position="312"/>
    </location>
</feature>
<evidence type="ECO:0000256" key="6">
    <source>
        <dbReference type="ARBA" id="ARBA00022822"/>
    </source>
</evidence>
<keyword evidence="8" id="KW-0456">Lyase</keyword>
<dbReference type="GO" id="GO:0004425">
    <property type="term" value="F:indole-3-glycerol-phosphate synthase activity"/>
    <property type="evidence" value="ECO:0007669"/>
    <property type="project" value="UniProtKB-EC"/>
</dbReference>
<dbReference type="PANTHER" id="PTHR22854">
    <property type="entry name" value="TRYPTOPHAN BIOSYNTHESIS PROTEIN"/>
    <property type="match status" value="1"/>
</dbReference>
<dbReference type="Proteomes" id="UP000747110">
    <property type="component" value="Unassembled WGS sequence"/>
</dbReference>
<keyword evidence="4" id="KW-0028">Amino-acid biosynthesis</keyword>
<evidence type="ECO:0000313" key="12">
    <source>
        <dbReference type="EMBL" id="GIM03125.1"/>
    </source>
</evidence>
<evidence type="ECO:0000313" key="11">
    <source>
        <dbReference type="EMBL" id="GIL75252.1"/>
    </source>
</evidence>
<organism evidence="11 13">
    <name type="scientific">Volvox reticuliferus</name>
    <dbReference type="NCBI Taxonomy" id="1737510"/>
    <lineage>
        <taxon>Eukaryota</taxon>
        <taxon>Viridiplantae</taxon>
        <taxon>Chlorophyta</taxon>
        <taxon>core chlorophytes</taxon>
        <taxon>Chlorophyceae</taxon>
        <taxon>CS clade</taxon>
        <taxon>Chlamydomonadales</taxon>
        <taxon>Volvocaceae</taxon>
        <taxon>Volvox</taxon>
    </lineage>
</organism>
<evidence type="ECO:0000259" key="10">
    <source>
        <dbReference type="Pfam" id="PF00218"/>
    </source>
</evidence>
<gene>
    <name evidence="11" type="ORF">Vretifemale_5030</name>
    <name evidence="12" type="ORF">Vretimale_7912</name>
</gene>
<dbReference type="PANTHER" id="PTHR22854:SF2">
    <property type="entry name" value="INDOLE-3-GLYCEROL-PHOSPHATE SYNTHASE"/>
    <property type="match status" value="1"/>
</dbReference>
<comment type="caution">
    <text evidence="11">The sequence shown here is derived from an EMBL/GenBank/DDBJ whole genome shotgun (WGS) entry which is preliminary data.</text>
</comment>
<dbReference type="Gene3D" id="3.20.20.70">
    <property type="entry name" value="Aldolase class I"/>
    <property type="match status" value="1"/>
</dbReference>
<evidence type="ECO:0000256" key="3">
    <source>
        <dbReference type="ARBA" id="ARBA00012362"/>
    </source>
</evidence>
<evidence type="ECO:0000256" key="5">
    <source>
        <dbReference type="ARBA" id="ARBA00022793"/>
    </source>
</evidence>
<evidence type="ECO:0000256" key="1">
    <source>
        <dbReference type="ARBA" id="ARBA00001633"/>
    </source>
</evidence>
<proteinExistence type="predicted"/>
<comment type="pathway">
    <text evidence="2">Amino-acid biosynthesis; L-tryptophan biosynthesis; L-tryptophan from chorismate: step 4/5.</text>
</comment>
<feature type="compositionally biased region" description="Pro residues" evidence="9">
    <location>
        <begin position="46"/>
        <end position="58"/>
    </location>
</feature>
<evidence type="ECO:0000256" key="8">
    <source>
        <dbReference type="ARBA" id="ARBA00023239"/>
    </source>
</evidence>
<evidence type="ECO:0000256" key="4">
    <source>
        <dbReference type="ARBA" id="ARBA00022605"/>
    </source>
</evidence>
<dbReference type="EMBL" id="BNCQ01000013">
    <property type="protein sequence ID" value="GIM03125.1"/>
    <property type="molecule type" value="Genomic_DNA"/>
</dbReference>
<dbReference type="UniPathway" id="UPA00035">
    <property type="reaction ID" value="UER00043"/>
</dbReference>
<dbReference type="InterPro" id="IPR013785">
    <property type="entry name" value="Aldolase_TIM"/>
</dbReference>
<evidence type="ECO:0000313" key="13">
    <source>
        <dbReference type="Proteomes" id="UP000747110"/>
    </source>
</evidence>
<dbReference type="SUPFAM" id="SSF51366">
    <property type="entry name" value="Ribulose-phoshate binding barrel"/>
    <property type="match status" value="1"/>
</dbReference>
<accession>A0A8J4CB63</accession>
<dbReference type="AlphaFoldDB" id="A0A8J4CB63"/>